<dbReference type="RefSeq" id="XP_001713466.1">
    <property type="nucleotide sequence ID" value="XM_001713414.1"/>
</dbReference>
<evidence type="ECO:0000256" key="1">
    <source>
        <dbReference type="SAM" id="Phobius"/>
    </source>
</evidence>
<accession>Q98S03</accession>
<sequence length="305" mass="37791">MYINIKPTDIVRNIAKLRIRIIHRITDVFKFIIYFHLFGIICSFKILGKFILIYDKTYSYSTTKIEKIKFTRYCNMKNILSLEIYKNFCFFEAWINMIFKEDNYNQKKKILLVAINFFPKDYIINQICNVVLGIDYKNFIIMNFNRRLNLFLKYNFKNKFISLNWFFISHINFPRSLTKNTYLLNIKFLNKEILIMLSHKAKCLNIIFLNIKNFITNHSNFFYYNLLKLISYYLIDFFHIFKKYSYKLIFSKCIVFKNIFKFKQNIIFVKKLYCEEFLIKFFTIFKTRRRFEFQKHYYEIEWYLI</sequence>
<dbReference type="EMBL" id="AF083031">
    <property type="protein sequence ID" value="AAK39775.1"/>
    <property type="molecule type" value="Genomic_DNA"/>
</dbReference>
<dbReference type="Proteomes" id="UP000242167">
    <property type="component" value="Nucleomorph 3"/>
</dbReference>
<name>Q98S03_GUITH</name>
<keyword evidence="1" id="KW-0472">Membrane</keyword>
<dbReference type="AlphaFoldDB" id="Q98S03"/>
<evidence type="ECO:0000313" key="2">
    <source>
        <dbReference type="EMBL" id="AAK39775.1"/>
    </source>
</evidence>
<geneLocation type="nucleomorph" evidence="2"/>
<keyword evidence="2" id="KW-0542">Nucleomorph</keyword>
<organism evidence="2 3">
    <name type="scientific">Guillardia theta</name>
    <name type="common">Cryptophyte</name>
    <name type="synonym">Cryptomonas phi</name>
    <dbReference type="NCBI Taxonomy" id="55529"/>
    <lineage>
        <taxon>Eukaryota</taxon>
        <taxon>Cryptophyceae</taxon>
        <taxon>Pyrenomonadales</taxon>
        <taxon>Geminigeraceae</taxon>
        <taxon>Guillardia</taxon>
    </lineage>
</organism>
<feature type="transmembrane region" description="Helical" evidence="1">
    <location>
        <begin position="28"/>
        <end position="54"/>
    </location>
</feature>
<keyword evidence="1" id="KW-0812">Transmembrane</keyword>
<keyword evidence="1" id="KW-1133">Transmembrane helix</keyword>
<reference evidence="2 3" key="1">
    <citation type="journal article" date="2001" name="Nature">
        <title>The highly reduced genome of an enslaved algal nucleus.</title>
        <authorList>
            <person name="Douglas S."/>
            <person name="Zauner S."/>
            <person name="Fraunholz M."/>
            <person name="Beaton M."/>
            <person name="Penny S."/>
            <person name="Deng L."/>
            <person name="Wu X."/>
            <person name="Reith M."/>
            <person name="Cavalier-Smith T."/>
            <person name="Maier U."/>
        </authorList>
    </citation>
    <scope>NUCLEOTIDE SEQUENCE [LARGE SCALE GENOMIC DNA]</scope>
</reference>
<dbReference type="PIR" id="B90136">
    <property type="entry name" value="B90136"/>
</dbReference>
<dbReference type="GeneID" id="857248"/>
<gene>
    <name evidence="2" type="primary">orf305</name>
</gene>
<proteinExistence type="predicted"/>
<evidence type="ECO:0000313" key="3">
    <source>
        <dbReference type="Proteomes" id="UP000242167"/>
    </source>
</evidence>
<protein>
    <submittedName>
        <fullName evidence="2">Uncharacterized protein</fullName>
    </submittedName>
</protein>
<feature type="transmembrane region" description="Helical" evidence="1">
    <location>
        <begin position="221"/>
        <end position="241"/>
    </location>
</feature>